<name>A0A0S3Q163_9BRAD</name>
<evidence type="ECO:0000313" key="2">
    <source>
        <dbReference type="Proteomes" id="UP000236884"/>
    </source>
</evidence>
<keyword evidence="2" id="KW-1185">Reference proteome</keyword>
<proteinExistence type="predicted"/>
<gene>
    <name evidence="1" type="ORF">GJW-30_1_04437</name>
</gene>
<dbReference type="KEGG" id="vgo:GJW-30_1_04437"/>
<reference evidence="1 2" key="1">
    <citation type="submission" date="2015-08" db="EMBL/GenBank/DDBJ databases">
        <title>Investigation of the bacterial diversity of lava forest soil.</title>
        <authorList>
            <person name="Lee J.S."/>
        </authorList>
    </citation>
    <scope>NUCLEOTIDE SEQUENCE [LARGE SCALE GENOMIC DNA]</scope>
    <source>
        <strain evidence="1 2">GJW-30</strain>
    </source>
</reference>
<dbReference type="AlphaFoldDB" id="A0A0S3Q163"/>
<dbReference type="RefSeq" id="WP_096358519.1">
    <property type="nucleotide sequence ID" value="NZ_AP014946.1"/>
</dbReference>
<sequence>MTDVPFHADLQHNIPARQMSRYQVLSHDGYRIVTTVVMAASDADAIAACSAFFAEGALEISQDGRLVHTYAQQAAA</sequence>
<protein>
    <submittedName>
        <fullName evidence="1">Uncharacterized protein</fullName>
    </submittedName>
</protein>
<evidence type="ECO:0000313" key="1">
    <source>
        <dbReference type="EMBL" id="BAT61875.1"/>
    </source>
</evidence>
<dbReference type="EMBL" id="AP014946">
    <property type="protein sequence ID" value="BAT61875.1"/>
    <property type="molecule type" value="Genomic_DNA"/>
</dbReference>
<accession>A0A0S3Q163</accession>
<dbReference type="Proteomes" id="UP000236884">
    <property type="component" value="Chromosome"/>
</dbReference>
<organism evidence="1 2">
    <name type="scientific">Variibacter gotjawalensis</name>
    <dbReference type="NCBI Taxonomy" id="1333996"/>
    <lineage>
        <taxon>Bacteria</taxon>
        <taxon>Pseudomonadati</taxon>
        <taxon>Pseudomonadota</taxon>
        <taxon>Alphaproteobacteria</taxon>
        <taxon>Hyphomicrobiales</taxon>
        <taxon>Nitrobacteraceae</taxon>
        <taxon>Variibacter</taxon>
    </lineage>
</organism>